<evidence type="ECO:0000313" key="4">
    <source>
        <dbReference type="Proteomes" id="UP001084197"/>
    </source>
</evidence>
<dbReference type="InterPro" id="IPR033756">
    <property type="entry name" value="YlxH/NBP35"/>
</dbReference>
<keyword evidence="1" id="KW-0547">Nucleotide-binding</keyword>
<dbReference type="InterPro" id="IPR050625">
    <property type="entry name" value="ParA/MinD_ATPase"/>
</dbReference>
<dbReference type="Pfam" id="PF10609">
    <property type="entry name" value="ParA"/>
    <property type="match status" value="1"/>
</dbReference>
<name>A0A9J6RAI2_9BACI</name>
<dbReference type="SUPFAM" id="SSF52540">
    <property type="entry name" value="P-loop containing nucleoside triphosphate hydrolases"/>
    <property type="match status" value="1"/>
</dbReference>
<reference evidence="3" key="1">
    <citation type="submission" date="2022-11" db="EMBL/GenBank/DDBJ databases">
        <title>WGS of Natronobacillus azotifigens 24KS-1, an anaerobic diazotrophic haloalkaliphile from soda-rich habitats.</title>
        <authorList>
            <person name="Sorokin D.Y."/>
            <person name="Merkel A.Y."/>
        </authorList>
    </citation>
    <scope>NUCLEOTIDE SEQUENCE</scope>
    <source>
        <strain evidence="3">24KS-1</strain>
    </source>
</reference>
<evidence type="ECO:0000256" key="2">
    <source>
        <dbReference type="ARBA" id="ARBA00022840"/>
    </source>
</evidence>
<evidence type="ECO:0000313" key="3">
    <source>
        <dbReference type="EMBL" id="MCZ0702581.1"/>
    </source>
</evidence>
<organism evidence="3 4">
    <name type="scientific">Natronobacillus azotifigens</name>
    <dbReference type="NCBI Taxonomy" id="472978"/>
    <lineage>
        <taxon>Bacteria</taxon>
        <taxon>Bacillati</taxon>
        <taxon>Bacillota</taxon>
        <taxon>Bacilli</taxon>
        <taxon>Bacillales</taxon>
        <taxon>Bacillaceae</taxon>
        <taxon>Natronobacillus</taxon>
    </lineage>
</organism>
<dbReference type="GO" id="GO:0051782">
    <property type="term" value="P:negative regulation of cell division"/>
    <property type="evidence" value="ECO:0007669"/>
    <property type="project" value="TreeGrafter"/>
</dbReference>
<dbReference type="GO" id="GO:0016887">
    <property type="term" value="F:ATP hydrolysis activity"/>
    <property type="evidence" value="ECO:0007669"/>
    <property type="project" value="TreeGrafter"/>
</dbReference>
<dbReference type="AlphaFoldDB" id="A0A9J6RAI2"/>
<dbReference type="Proteomes" id="UP001084197">
    <property type="component" value="Unassembled WGS sequence"/>
</dbReference>
<evidence type="ECO:0000256" key="1">
    <source>
        <dbReference type="ARBA" id="ARBA00022741"/>
    </source>
</evidence>
<comment type="caution">
    <text evidence="3">The sequence shown here is derived from an EMBL/GenBank/DDBJ whole genome shotgun (WGS) entry which is preliminary data.</text>
</comment>
<dbReference type="PANTHER" id="PTHR43384">
    <property type="entry name" value="SEPTUM SITE-DETERMINING PROTEIN MIND HOMOLOG, CHLOROPLASTIC-RELATED"/>
    <property type="match status" value="1"/>
</dbReference>
<dbReference type="PIRSF" id="PIRSF003092">
    <property type="entry name" value="MinD"/>
    <property type="match status" value="1"/>
</dbReference>
<dbReference type="GO" id="GO:0005829">
    <property type="term" value="C:cytosol"/>
    <property type="evidence" value="ECO:0007669"/>
    <property type="project" value="TreeGrafter"/>
</dbReference>
<dbReference type="EMBL" id="JAPRAT010000007">
    <property type="protein sequence ID" value="MCZ0702581.1"/>
    <property type="molecule type" value="Genomic_DNA"/>
</dbReference>
<dbReference type="InterPro" id="IPR033875">
    <property type="entry name" value="FlhG"/>
</dbReference>
<dbReference type="InterPro" id="IPR027417">
    <property type="entry name" value="P-loop_NTPase"/>
</dbReference>
<proteinExistence type="predicted"/>
<dbReference type="Gene3D" id="3.40.50.300">
    <property type="entry name" value="P-loop containing nucleotide triphosphate hydrolases"/>
    <property type="match status" value="1"/>
</dbReference>
<dbReference type="RefSeq" id="WP_268779352.1">
    <property type="nucleotide sequence ID" value="NZ_JAPRAT010000007.1"/>
</dbReference>
<dbReference type="GO" id="GO:0005524">
    <property type="term" value="F:ATP binding"/>
    <property type="evidence" value="ECO:0007669"/>
    <property type="project" value="UniProtKB-KW"/>
</dbReference>
<keyword evidence="4" id="KW-1185">Reference proteome</keyword>
<dbReference type="GO" id="GO:0009898">
    <property type="term" value="C:cytoplasmic side of plasma membrane"/>
    <property type="evidence" value="ECO:0007669"/>
    <property type="project" value="TreeGrafter"/>
</dbReference>
<gene>
    <name evidence="3" type="ORF">OWO01_05070</name>
</gene>
<dbReference type="InterPro" id="IPR025501">
    <property type="entry name" value="MinD_FleN"/>
</dbReference>
<dbReference type="CDD" id="cd02038">
    <property type="entry name" value="FlhG-like"/>
    <property type="match status" value="1"/>
</dbReference>
<dbReference type="PANTHER" id="PTHR43384:SF4">
    <property type="entry name" value="CELLULOSE BIOSYNTHESIS PROTEIN BCSQ-RELATED"/>
    <property type="match status" value="1"/>
</dbReference>
<sequence length="288" mass="32310">MSSDQAHNLRKRMDKLHATKQAKTIAVVSGKGGVGKSNFTLNFALSLAKSGKQVLLFDLDIGMGNIDILLGVHAKKSIVQMFDNQLSIHDIIETGPYSLSYIAAGSGLTDVFSMNEEKFTYFLHQFDELIHQYDYIFFDMGAGATRDSLYYILAADECFVVTTPEPTSMMDAYAMMKHIHAKNDNIPFRILVNRAESNKDGKAIMNRLQQVMIKFLAKNVEPLGILPYDKAVSKAVLKQIPFTSFDPKADVTKAMNEIVSQYLTGSIDINKKTPSTFIRKLKKFMIER</sequence>
<protein>
    <submittedName>
        <fullName evidence="3">MinD/ParA family protein</fullName>
    </submittedName>
</protein>
<accession>A0A9J6RAI2</accession>
<keyword evidence="2" id="KW-0067">ATP-binding</keyword>